<dbReference type="InterPro" id="IPR036047">
    <property type="entry name" value="F-box-like_dom_sf"/>
</dbReference>
<evidence type="ECO:0000259" key="1">
    <source>
        <dbReference type="PROSITE" id="PS50146"/>
    </source>
</evidence>
<protein>
    <recommendedName>
        <fullName evidence="5">DAGKc domain-containing protein</fullName>
    </recommendedName>
</protein>
<dbReference type="Gene3D" id="2.60.200.40">
    <property type="match status" value="1"/>
</dbReference>
<dbReference type="Gene3D" id="3.40.50.10330">
    <property type="entry name" value="Probable inorganic polyphosphate/atp-NAD kinase, domain 1"/>
    <property type="match status" value="1"/>
</dbReference>
<dbReference type="AlphaFoldDB" id="A0A803LMD5"/>
<dbReference type="SMART" id="SM00256">
    <property type="entry name" value="FBOX"/>
    <property type="match status" value="1"/>
</dbReference>
<dbReference type="GO" id="GO:0006672">
    <property type="term" value="P:ceramide metabolic process"/>
    <property type="evidence" value="ECO:0007669"/>
    <property type="project" value="TreeGrafter"/>
</dbReference>
<dbReference type="Pfam" id="PF25382">
    <property type="entry name" value="PH_CERK"/>
    <property type="match status" value="1"/>
</dbReference>
<dbReference type="InterPro" id="IPR045363">
    <property type="entry name" value="CERK_C"/>
</dbReference>
<name>A0A803LMD5_CHEQI</name>
<keyword evidence="4" id="KW-1185">Reference proteome</keyword>
<dbReference type="InterPro" id="IPR057465">
    <property type="entry name" value="CERK_PH"/>
</dbReference>
<dbReference type="SUPFAM" id="SSF81383">
    <property type="entry name" value="F-box domain"/>
    <property type="match status" value="1"/>
</dbReference>
<dbReference type="SUPFAM" id="SSF111331">
    <property type="entry name" value="NAD kinase/diacylglycerol kinase-like"/>
    <property type="match status" value="1"/>
</dbReference>
<evidence type="ECO:0000313" key="4">
    <source>
        <dbReference type="Proteomes" id="UP000596660"/>
    </source>
</evidence>
<reference evidence="3" key="1">
    <citation type="journal article" date="2017" name="Nature">
        <title>The genome of Chenopodium quinoa.</title>
        <authorList>
            <person name="Jarvis D.E."/>
            <person name="Ho Y.S."/>
            <person name="Lightfoot D.J."/>
            <person name="Schmoeckel S.M."/>
            <person name="Li B."/>
            <person name="Borm T.J.A."/>
            <person name="Ohyanagi H."/>
            <person name="Mineta K."/>
            <person name="Michell C.T."/>
            <person name="Saber N."/>
            <person name="Kharbatia N.M."/>
            <person name="Rupper R.R."/>
            <person name="Sharp A.R."/>
            <person name="Dally N."/>
            <person name="Boughton B.A."/>
            <person name="Woo Y.H."/>
            <person name="Gao G."/>
            <person name="Schijlen E.G.W.M."/>
            <person name="Guo X."/>
            <person name="Momin A.A."/>
            <person name="Negrao S."/>
            <person name="Al-Babili S."/>
            <person name="Gehring C."/>
            <person name="Roessner U."/>
            <person name="Jung C."/>
            <person name="Murphy K."/>
            <person name="Arold S.T."/>
            <person name="Gojobori T."/>
            <person name="van der Linden C.G."/>
            <person name="van Loo E.N."/>
            <person name="Jellen E.N."/>
            <person name="Maughan P.J."/>
            <person name="Tester M."/>
        </authorList>
    </citation>
    <scope>NUCLEOTIDE SEQUENCE [LARGE SCALE GENOMIC DNA]</scope>
    <source>
        <strain evidence="3">cv. PI 614886</strain>
    </source>
</reference>
<reference evidence="3" key="2">
    <citation type="submission" date="2021-03" db="UniProtKB">
        <authorList>
            <consortium name="EnsemblPlants"/>
        </authorList>
    </citation>
    <scope>IDENTIFICATION</scope>
</reference>
<evidence type="ECO:0000313" key="3">
    <source>
        <dbReference type="EnsemblPlants" id="AUR62015446-RA:cds"/>
    </source>
</evidence>
<dbReference type="PANTHER" id="PTHR12358:SF6">
    <property type="entry name" value="CERAMIDE KINASE"/>
    <property type="match status" value="1"/>
</dbReference>
<evidence type="ECO:0008006" key="5">
    <source>
        <dbReference type="Google" id="ProtNLM"/>
    </source>
</evidence>
<dbReference type="Pfam" id="PF12937">
    <property type="entry name" value="F-box-like"/>
    <property type="match status" value="1"/>
</dbReference>
<dbReference type="SMART" id="SM00046">
    <property type="entry name" value="DAGKc"/>
    <property type="match status" value="1"/>
</dbReference>
<dbReference type="PANTHER" id="PTHR12358">
    <property type="entry name" value="SPHINGOSINE KINASE"/>
    <property type="match status" value="1"/>
</dbReference>
<evidence type="ECO:0000259" key="2">
    <source>
        <dbReference type="PROSITE" id="PS50181"/>
    </source>
</evidence>
<dbReference type="PROSITE" id="PS50146">
    <property type="entry name" value="DAGK"/>
    <property type="match status" value="1"/>
</dbReference>
<feature type="domain" description="F-box" evidence="2">
    <location>
        <begin position="45"/>
        <end position="101"/>
    </location>
</feature>
<dbReference type="PROSITE" id="PS50181">
    <property type="entry name" value="FBOX"/>
    <property type="match status" value="1"/>
</dbReference>
<accession>A0A803LMD5</accession>
<dbReference type="InterPro" id="IPR001206">
    <property type="entry name" value="Diacylglycerol_kinase_cat_dom"/>
</dbReference>
<organism evidence="3 4">
    <name type="scientific">Chenopodium quinoa</name>
    <name type="common">Quinoa</name>
    <dbReference type="NCBI Taxonomy" id="63459"/>
    <lineage>
        <taxon>Eukaryota</taxon>
        <taxon>Viridiplantae</taxon>
        <taxon>Streptophyta</taxon>
        <taxon>Embryophyta</taxon>
        <taxon>Tracheophyta</taxon>
        <taxon>Spermatophyta</taxon>
        <taxon>Magnoliopsida</taxon>
        <taxon>eudicotyledons</taxon>
        <taxon>Gunneridae</taxon>
        <taxon>Pentapetalae</taxon>
        <taxon>Caryophyllales</taxon>
        <taxon>Chenopodiaceae</taxon>
        <taxon>Chenopodioideae</taxon>
        <taxon>Atripliceae</taxon>
        <taxon>Chenopodium</taxon>
    </lineage>
</organism>
<dbReference type="EnsemblPlants" id="AUR62015446-RA">
    <property type="protein sequence ID" value="AUR62015446-RA:cds"/>
    <property type="gene ID" value="AUR62015446"/>
</dbReference>
<dbReference type="Proteomes" id="UP000596660">
    <property type="component" value="Unplaced"/>
</dbReference>
<dbReference type="Pfam" id="PF19280">
    <property type="entry name" value="CERK_C"/>
    <property type="match status" value="1"/>
</dbReference>
<dbReference type="Gramene" id="AUR62015446-RA">
    <property type="protein sequence ID" value="AUR62015446-RA:cds"/>
    <property type="gene ID" value="AUR62015446"/>
</dbReference>
<sequence>MSAVAIAAFMEVKRCWSNNNNKKPLLPLNPEEDDDEVQVGLNKPRISLNSIPPELIELILSKVDDIISLCRCSIVSRQMYDIVTFTYKEATRRGDVTWRHLKLHANTVLTQFPSMKINPSGKALYQHPRLKTIVSKDNDTNGNSNGRLTLYKTDKDEDKDKLYGCKFCYVYNELELKASGVTIKDAWLWFYYYDKGRVEGDDDGDDFSNATHEDDLIKSCFDRGDYLREELKEAITKILGHINTLHFSRPLGIVQSQRDAGRGESRGRDQRWEWGFAVGRKLGEEISYKIMEDENTLVAENSTLNDHFNGELSELSSSVFLDRVGEVNFSLNSTGLSWKPADYSIDNKSSCIGRKYHIESAAEINFSDVYAVESADWGSVRQSTRCCFMHRDSEMYLFVVHAMQRSKAKASLWHLAEYTFGHSDQLVCKLIVNKIKSYLAKQIGRPKSLLVFVNPKSGKGNGQNIWGIVAPIFSRAKVRTQVTVTERAGHAFDLVSSMTNRELISFDGILAVGGDGLFNEILNGLLRSRFKTKYTPLPPDFMASPGEESSASVPYPSEINAGTFNPNEDQSPLLPTSRHYESQFPSSRIEDGVCSTADEDVEFSFPHERFRFGLIPAGSTDAIVICTTGVRDPITSALHIVLGKRIGLDIAQVVKWKTTIKSDIEPSVHYTASFVGYGFYGDVITESEKYRWMGPKRYDFAGTKVFLKHRSYEAELSYLDVKSENTDPDSKDDLIGGVESCQGLKRKCERIICRANCKVCNTPYTGMMKSKWLKTRGNFLSVGAAVMSCRNERAPDGLVADAHLTDGLLHLILVKNCSHALYLWHLTHLAKKGGSPLDFKFVEHYKGVWNLDGEILRAHKLSAQVFRGLISLFANGPEV</sequence>
<dbReference type="InterPro" id="IPR017438">
    <property type="entry name" value="ATP-NAD_kinase_N"/>
</dbReference>
<proteinExistence type="predicted"/>
<dbReference type="InterPro" id="IPR050187">
    <property type="entry name" value="Lipid_Phosphate_FormReg"/>
</dbReference>
<dbReference type="Pfam" id="PF00781">
    <property type="entry name" value="DAGK_cat"/>
    <property type="match status" value="1"/>
</dbReference>
<dbReference type="GO" id="GO:0001729">
    <property type="term" value="F:ceramide kinase activity"/>
    <property type="evidence" value="ECO:0007669"/>
    <property type="project" value="TreeGrafter"/>
</dbReference>
<dbReference type="GO" id="GO:0016020">
    <property type="term" value="C:membrane"/>
    <property type="evidence" value="ECO:0007669"/>
    <property type="project" value="GOC"/>
</dbReference>
<dbReference type="InterPro" id="IPR001810">
    <property type="entry name" value="F-box_dom"/>
</dbReference>
<feature type="domain" description="DAGKc" evidence="1">
    <location>
        <begin position="444"/>
        <end position="657"/>
    </location>
</feature>
<dbReference type="InterPro" id="IPR016064">
    <property type="entry name" value="NAD/diacylglycerol_kinase_sf"/>
</dbReference>